<gene>
    <name evidence="1" type="ORF">H2198_005319</name>
</gene>
<sequence>MMHSYHLAPNGLLGAVEYLQYGREFMSLQPGMPQLWTSTKIFGKKRKDIATVNVPSYIRDILKKKGDTQSIVVRPIVEADKSILQFADPKWFQTLKDAVLDMFEADVREIYGGSTVKVFPVYGNRLARVPDKGSTRTSVQFTATGVAVPIEEFLRRAPEPVPQLDRPNIPARRSAPIIMHGQ</sequence>
<proteinExistence type="predicted"/>
<reference evidence="1" key="1">
    <citation type="submission" date="2022-10" db="EMBL/GenBank/DDBJ databases">
        <title>Culturing micro-colonial fungi from biological soil crusts in the Mojave desert and describing Neophaeococcomyces mojavensis, and introducing the new genera and species Taxawa tesnikishii.</title>
        <authorList>
            <person name="Kurbessoian T."/>
            <person name="Stajich J.E."/>
        </authorList>
    </citation>
    <scope>NUCLEOTIDE SEQUENCE</scope>
    <source>
        <strain evidence="1">JES_112</strain>
    </source>
</reference>
<dbReference type="EMBL" id="JAPDRQ010000087">
    <property type="protein sequence ID" value="KAJ9655878.1"/>
    <property type="molecule type" value="Genomic_DNA"/>
</dbReference>
<comment type="caution">
    <text evidence="1">The sequence shown here is derived from an EMBL/GenBank/DDBJ whole genome shotgun (WGS) entry which is preliminary data.</text>
</comment>
<evidence type="ECO:0000313" key="1">
    <source>
        <dbReference type="EMBL" id="KAJ9655878.1"/>
    </source>
</evidence>
<organism evidence="1 2">
    <name type="scientific">Neophaeococcomyces mojaviensis</name>
    <dbReference type="NCBI Taxonomy" id="3383035"/>
    <lineage>
        <taxon>Eukaryota</taxon>
        <taxon>Fungi</taxon>
        <taxon>Dikarya</taxon>
        <taxon>Ascomycota</taxon>
        <taxon>Pezizomycotina</taxon>
        <taxon>Eurotiomycetes</taxon>
        <taxon>Chaetothyriomycetidae</taxon>
        <taxon>Chaetothyriales</taxon>
        <taxon>Chaetothyriales incertae sedis</taxon>
        <taxon>Neophaeococcomyces</taxon>
    </lineage>
</organism>
<protein>
    <submittedName>
        <fullName evidence="1">Uncharacterized protein</fullName>
    </submittedName>
</protein>
<dbReference type="Proteomes" id="UP001172386">
    <property type="component" value="Unassembled WGS sequence"/>
</dbReference>
<keyword evidence="2" id="KW-1185">Reference proteome</keyword>
<evidence type="ECO:0000313" key="2">
    <source>
        <dbReference type="Proteomes" id="UP001172386"/>
    </source>
</evidence>
<accession>A0ACC3A6P1</accession>
<name>A0ACC3A6P1_9EURO</name>